<evidence type="ECO:0000313" key="3">
    <source>
        <dbReference type="Proteomes" id="UP000236731"/>
    </source>
</evidence>
<proteinExistence type="predicted"/>
<gene>
    <name evidence="2" type="ORF">SAMN05421877_102136</name>
</gene>
<reference evidence="3" key="1">
    <citation type="submission" date="2016-10" db="EMBL/GenBank/DDBJ databases">
        <authorList>
            <person name="Varghese N."/>
            <person name="Submissions S."/>
        </authorList>
    </citation>
    <scope>NUCLEOTIDE SEQUENCE [LARGE SCALE GENOMIC DNA]</scope>
    <source>
        <strain evidence="3">DSM 22361</strain>
    </source>
</reference>
<dbReference type="Proteomes" id="UP000236731">
    <property type="component" value="Unassembled WGS sequence"/>
</dbReference>
<keyword evidence="1" id="KW-0732">Signal</keyword>
<protein>
    <recommendedName>
        <fullName evidence="4">Lipoprotein</fullName>
    </recommendedName>
</protein>
<organism evidence="2 3">
    <name type="scientific">Sphingobacterium lactis</name>
    <dbReference type="NCBI Taxonomy" id="797291"/>
    <lineage>
        <taxon>Bacteria</taxon>
        <taxon>Pseudomonadati</taxon>
        <taxon>Bacteroidota</taxon>
        <taxon>Sphingobacteriia</taxon>
        <taxon>Sphingobacteriales</taxon>
        <taxon>Sphingobacteriaceae</taxon>
        <taxon>Sphingobacterium</taxon>
    </lineage>
</organism>
<dbReference type="OrthoDB" id="2989979at2"/>
<keyword evidence="3" id="KW-1185">Reference proteome</keyword>
<dbReference type="PROSITE" id="PS51257">
    <property type="entry name" value="PROKAR_LIPOPROTEIN"/>
    <property type="match status" value="1"/>
</dbReference>
<feature type="signal peptide" evidence="1">
    <location>
        <begin position="1"/>
        <end position="21"/>
    </location>
</feature>
<sequence>MKKITTYTLLASALVWMSACGNSNQSNTSTADSTGTAVTSAGLPPLVNSASGDINKFFFDLNEVGQTDSSVLYTAHSLYNSDTVGFQVEVMKNIPAGVAGDGRPDGEKGFVEGGVKFSSIGVPSDNFVKSLGTIFNLPTDGKMSSKTLLPLIFSSNNKPVDLSTQGTYSFKYFFRNGTGREAEMFGVLDTYKKSFELSEKDSTYRINIISSFEGK</sequence>
<dbReference type="RefSeq" id="WP_103905165.1">
    <property type="nucleotide sequence ID" value="NZ_CP049246.1"/>
</dbReference>
<evidence type="ECO:0000256" key="1">
    <source>
        <dbReference type="SAM" id="SignalP"/>
    </source>
</evidence>
<feature type="chain" id="PRO_5009285621" description="Lipoprotein" evidence="1">
    <location>
        <begin position="22"/>
        <end position="215"/>
    </location>
</feature>
<evidence type="ECO:0008006" key="4">
    <source>
        <dbReference type="Google" id="ProtNLM"/>
    </source>
</evidence>
<dbReference type="AlphaFoldDB" id="A0A1H5U074"/>
<name>A0A1H5U074_9SPHI</name>
<accession>A0A1H5U074</accession>
<evidence type="ECO:0000313" key="2">
    <source>
        <dbReference type="EMBL" id="SEF68409.1"/>
    </source>
</evidence>
<dbReference type="EMBL" id="FNUT01000002">
    <property type="protein sequence ID" value="SEF68409.1"/>
    <property type="molecule type" value="Genomic_DNA"/>
</dbReference>